<dbReference type="InterPro" id="IPR032466">
    <property type="entry name" value="Metal_Hydrolase"/>
</dbReference>
<dbReference type="InterPro" id="IPR001365">
    <property type="entry name" value="A_deaminase_dom"/>
</dbReference>
<dbReference type="OrthoDB" id="7202371at2759"/>
<dbReference type="InterPro" id="IPR006331">
    <property type="entry name" value="ADGF"/>
</dbReference>
<dbReference type="InterPro" id="IPR006330">
    <property type="entry name" value="Ado/ade_deaminase"/>
</dbReference>
<dbReference type="SUPFAM" id="SSF51556">
    <property type="entry name" value="Metallo-dependent hydrolases"/>
    <property type="match status" value="1"/>
</dbReference>
<comment type="catalytic activity">
    <reaction evidence="9">
        <text>adenosine + H2O + H(+) = inosine + NH4(+)</text>
        <dbReference type="Rhea" id="RHEA:24408"/>
        <dbReference type="ChEBI" id="CHEBI:15377"/>
        <dbReference type="ChEBI" id="CHEBI:15378"/>
        <dbReference type="ChEBI" id="CHEBI:16335"/>
        <dbReference type="ChEBI" id="CHEBI:17596"/>
        <dbReference type="ChEBI" id="CHEBI:28938"/>
        <dbReference type="EC" id="3.5.4.4"/>
    </reaction>
</comment>
<evidence type="ECO:0000256" key="8">
    <source>
        <dbReference type="ARBA" id="ARBA00022801"/>
    </source>
</evidence>
<sequence length="553" mass="62173">MDEYLAKRAALIAEDRVGRLDSGRREFYTADSEKADGIVRRIRAAEAISVWGADNKAVDGADDATHLFPGMAFLTARELIVKTKLFKIMSKLPKGSLLHAHLDATVNARVLLDIALKYPAFHVRSSSALSEATLKTVQPEFNPLAPSAWTEHRSLTNASYTPGTWVPLQDARRNFAFGGPEGFDQWVLGALTISPAEAYRTHNTTSKIWDKFTSTFLTSSGLIHYMPVWEQYVRTFLLSSIEDGISYIEVRVNFWHKLMLDADGGETITHREWLSVFDRVTNEVKASMAQQSRADEFVGCKIIYTTLRFITPEELVWYTEDCITLKKEFPHLIAGFDLVGHEDSLKPLIDYFVPLTEFVERQKEEGVEIPFIFHAGETLGDGTPADVNLYDAILLGTKRIGHGFSLIKHPKLMQICREKNIAVETCPISNEILRLTSSMPMHPLPAVINHGVPVTLCSDDPSAFGNMGLSYDFFQVLVASETNGLHTMGCLARDSFKYTCLTDEEKAQAMTSWDKQWSKFIQWVVEEEGFVEVPEEAQPSSTDFTNLRRLKKA</sequence>
<keyword evidence="12" id="KW-1185">Reference proteome</keyword>
<dbReference type="Proteomes" id="UP000053257">
    <property type="component" value="Unassembled WGS sequence"/>
</dbReference>
<dbReference type="GO" id="GO:0005615">
    <property type="term" value="C:extracellular space"/>
    <property type="evidence" value="ECO:0007669"/>
    <property type="project" value="InterPro"/>
</dbReference>
<keyword evidence="5" id="KW-0964">Secreted</keyword>
<comment type="subcellular location">
    <subcellularLocation>
        <location evidence="2">Secreted</location>
    </subcellularLocation>
</comment>
<evidence type="ECO:0000256" key="3">
    <source>
        <dbReference type="ARBA" id="ARBA00006083"/>
    </source>
</evidence>
<dbReference type="EC" id="3.5.4.4" evidence="4"/>
<reference evidence="11 12" key="1">
    <citation type="journal article" date="2014" name="PLoS Genet.">
        <title>Analysis of the Phlebiopsis gigantea genome, transcriptome and secretome provides insight into its pioneer colonization strategies of wood.</title>
        <authorList>
            <person name="Hori C."/>
            <person name="Ishida T."/>
            <person name="Igarashi K."/>
            <person name="Samejima M."/>
            <person name="Suzuki H."/>
            <person name="Master E."/>
            <person name="Ferreira P."/>
            <person name="Ruiz-Duenas F.J."/>
            <person name="Held B."/>
            <person name="Canessa P."/>
            <person name="Larrondo L.F."/>
            <person name="Schmoll M."/>
            <person name="Druzhinina I.S."/>
            <person name="Kubicek C.P."/>
            <person name="Gaskell J.A."/>
            <person name="Kersten P."/>
            <person name="St John F."/>
            <person name="Glasner J."/>
            <person name="Sabat G."/>
            <person name="Splinter BonDurant S."/>
            <person name="Syed K."/>
            <person name="Yadav J."/>
            <person name="Mgbeahuruike A.C."/>
            <person name="Kovalchuk A."/>
            <person name="Asiegbu F.O."/>
            <person name="Lackner G."/>
            <person name="Hoffmeister D."/>
            <person name="Rencoret J."/>
            <person name="Gutierrez A."/>
            <person name="Sun H."/>
            <person name="Lindquist E."/>
            <person name="Barry K."/>
            <person name="Riley R."/>
            <person name="Grigoriev I.V."/>
            <person name="Henrissat B."/>
            <person name="Kues U."/>
            <person name="Berka R.M."/>
            <person name="Martinez A.T."/>
            <person name="Covert S.F."/>
            <person name="Blanchette R.A."/>
            <person name="Cullen D."/>
        </authorList>
    </citation>
    <scope>NUCLEOTIDE SEQUENCE [LARGE SCALE GENOMIC DNA]</scope>
    <source>
        <strain evidence="11 12">11061_1 CR5-6</strain>
    </source>
</reference>
<dbReference type="NCBIfam" id="TIGR01431">
    <property type="entry name" value="adm_rel"/>
    <property type="match status" value="1"/>
</dbReference>
<evidence type="ECO:0000256" key="2">
    <source>
        <dbReference type="ARBA" id="ARBA00004613"/>
    </source>
</evidence>
<evidence type="ECO:0000256" key="6">
    <source>
        <dbReference type="ARBA" id="ARBA00022723"/>
    </source>
</evidence>
<evidence type="ECO:0000313" key="12">
    <source>
        <dbReference type="Proteomes" id="UP000053257"/>
    </source>
</evidence>
<feature type="domain" description="Adenosine deaminase" evidence="10">
    <location>
        <begin position="204"/>
        <end position="509"/>
    </location>
</feature>
<dbReference type="Gene3D" id="3.20.20.140">
    <property type="entry name" value="Metal-dependent hydrolases"/>
    <property type="match status" value="1"/>
</dbReference>
<dbReference type="HOGENOM" id="CLU_022829_2_0_1"/>
<protein>
    <recommendedName>
        <fullName evidence="4">adenosine deaminase</fullName>
        <ecNumber evidence="4">3.5.4.4</ecNumber>
    </recommendedName>
</protein>
<dbReference type="PANTHER" id="PTHR11409:SF39">
    <property type="entry name" value="ADENOSINE DEAMINASE 2"/>
    <property type="match status" value="1"/>
</dbReference>
<dbReference type="GO" id="GO:0046103">
    <property type="term" value="P:inosine biosynthetic process"/>
    <property type="evidence" value="ECO:0007669"/>
    <property type="project" value="TreeGrafter"/>
</dbReference>
<dbReference type="GO" id="GO:0046872">
    <property type="term" value="F:metal ion binding"/>
    <property type="evidence" value="ECO:0007669"/>
    <property type="project" value="UniProtKB-KW"/>
</dbReference>
<keyword evidence="8" id="KW-0378">Hydrolase</keyword>
<dbReference type="STRING" id="745531.A0A0C3RWM8"/>
<accession>A0A0C3RWM8</accession>
<evidence type="ECO:0000256" key="9">
    <source>
        <dbReference type="ARBA" id="ARBA00047764"/>
    </source>
</evidence>
<evidence type="ECO:0000256" key="5">
    <source>
        <dbReference type="ARBA" id="ARBA00022525"/>
    </source>
</evidence>
<evidence type="ECO:0000256" key="7">
    <source>
        <dbReference type="ARBA" id="ARBA00022729"/>
    </source>
</evidence>
<comment type="cofactor">
    <cofactor evidence="1">
        <name>Zn(2+)</name>
        <dbReference type="ChEBI" id="CHEBI:29105"/>
    </cofactor>
</comment>
<dbReference type="FunFam" id="3.20.20.140:FF:000017">
    <property type="entry name" value="Adenosine deaminase 2"/>
    <property type="match status" value="1"/>
</dbReference>
<proteinExistence type="inferred from homology"/>
<dbReference type="GO" id="GO:0004000">
    <property type="term" value="F:adenosine deaminase activity"/>
    <property type="evidence" value="ECO:0007669"/>
    <property type="project" value="InterPro"/>
</dbReference>
<dbReference type="EMBL" id="KN840527">
    <property type="protein sequence ID" value="KIP06026.1"/>
    <property type="molecule type" value="Genomic_DNA"/>
</dbReference>
<dbReference type="AlphaFoldDB" id="A0A0C3RWM8"/>
<name>A0A0C3RWM8_PHLG1</name>
<dbReference type="Pfam" id="PF00962">
    <property type="entry name" value="A_deaminase"/>
    <property type="match status" value="1"/>
</dbReference>
<evidence type="ECO:0000313" key="11">
    <source>
        <dbReference type="EMBL" id="KIP06026.1"/>
    </source>
</evidence>
<keyword evidence="6" id="KW-0479">Metal-binding</keyword>
<evidence type="ECO:0000256" key="4">
    <source>
        <dbReference type="ARBA" id="ARBA00012784"/>
    </source>
</evidence>
<dbReference type="PANTHER" id="PTHR11409">
    <property type="entry name" value="ADENOSINE DEAMINASE"/>
    <property type="match status" value="1"/>
</dbReference>
<gene>
    <name evidence="11" type="ORF">PHLGIDRAFT_128501</name>
</gene>
<evidence type="ECO:0000259" key="10">
    <source>
        <dbReference type="Pfam" id="PF00962"/>
    </source>
</evidence>
<comment type="similarity">
    <text evidence="3">Belongs to the metallo-dependent hydrolases superfamily. Adenosine and AMP deaminases family. ADGF subfamily.</text>
</comment>
<keyword evidence="7" id="KW-0732">Signal</keyword>
<organism evidence="11 12">
    <name type="scientific">Phlebiopsis gigantea (strain 11061_1 CR5-6)</name>
    <name type="common">White-rot fungus</name>
    <name type="synonym">Peniophora gigantea</name>
    <dbReference type="NCBI Taxonomy" id="745531"/>
    <lineage>
        <taxon>Eukaryota</taxon>
        <taxon>Fungi</taxon>
        <taxon>Dikarya</taxon>
        <taxon>Basidiomycota</taxon>
        <taxon>Agaricomycotina</taxon>
        <taxon>Agaricomycetes</taxon>
        <taxon>Polyporales</taxon>
        <taxon>Phanerochaetaceae</taxon>
        <taxon>Phlebiopsis</taxon>
    </lineage>
</organism>
<dbReference type="GO" id="GO:0006154">
    <property type="term" value="P:adenosine catabolic process"/>
    <property type="evidence" value="ECO:0007669"/>
    <property type="project" value="InterPro"/>
</dbReference>
<evidence type="ECO:0000256" key="1">
    <source>
        <dbReference type="ARBA" id="ARBA00001947"/>
    </source>
</evidence>